<evidence type="ECO:0000313" key="2">
    <source>
        <dbReference type="EMBL" id="GHC71501.1"/>
    </source>
</evidence>
<evidence type="ECO:0000256" key="1">
    <source>
        <dbReference type="SAM" id="MobiDB-lite"/>
    </source>
</evidence>
<gene>
    <name evidence="2" type="ORF">GCM10007320_06570</name>
</gene>
<accession>A0ABQ3FVV8</accession>
<keyword evidence="3" id="KW-1185">Reference proteome</keyword>
<name>A0ABQ3FVV8_9BURK</name>
<feature type="compositionally biased region" description="Basic and acidic residues" evidence="1">
    <location>
        <begin position="1"/>
        <end position="14"/>
    </location>
</feature>
<proteinExistence type="predicted"/>
<reference evidence="3" key="1">
    <citation type="journal article" date="2019" name="Int. J. Syst. Evol. Microbiol.">
        <title>The Global Catalogue of Microorganisms (GCM) 10K type strain sequencing project: providing services to taxonomists for standard genome sequencing and annotation.</title>
        <authorList>
            <consortium name="The Broad Institute Genomics Platform"/>
            <consortium name="The Broad Institute Genome Sequencing Center for Infectious Disease"/>
            <person name="Wu L."/>
            <person name="Ma J."/>
        </authorList>
    </citation>
    <scope>NUCLEOTIDE SEQUENCE [LARGE SCALE GENOMIC DNA]</scope>
    <source>
        <strain evidence="3">KCTC 23314</strain>
    </source>
</reference>
<dbReference type="EMBL" id="BMYK01000002">
    <property type="protein sequence ID" value="GHC71501.1"/>
    <property type="molecule type" value="Genomic_DNA"/>
</dbReference>
<dbReference type="Proteomes" id="UP000626210">
    <property type="component" value="Unassembled WGS sequence"/>
</dbReference>
<organism evidence="2 3">
    <name type="scientific">Pseudorhodoferax aquiterrae</name>
    <dbReference type="NCBI Taxonomy" id="747304"/>
    <lineage>
        <taxon>Bacteria</taxon>
        <taxon>Pseudomonadati</taxon>
        <taxon>Pseudomonadota</taxon>
        <taxon>Betaproteobacteria</taxon>
        <taxon>Burkholderiales</taxon>
        <taxon>Comamonadaceae</taxon>
    </lineage>
</organism>
<evidence type="ECO:0000313" key="3">
    <source>
        <dbReference type="Proteomes" id="UP000626210"/>
    </source>
</evidence>
<protein>
    <submittedName>
        <fullName evidence="2">Uncharacterized protein</fullName>
    </submittedName>
</protein>
<comment type="caution">
    <text evidence="2">The sequence shown here is derived from an EMBL/GenBank/DDBJ whole genome shotgun (WGS) entry which is preliminary data.</text>
</comment>
<sequence>MASDHAPAEQRLTELPDCFFANDPRGRTPSDNTPRPCEATASRTPMAEQTITTATYKLYPSPRNRERTLFAHEVFVPYPYALVDPPSYDPQGRWTLFAAHRLTDGKNGQLVTFELQADAARFEARFTPD</sequence>
<feature type="region of interest" description="Disordered" evidence="1">
    <location>
        <begin position="1"/>
        <end position="45"/>
    </location>
</feature>